<dbReference type="AlphaFoldDB" id="Q4UHM2"/>
<dbReference type="RefSeq" id="XP_954094.1">
    <property type="nucleotide sequence ID" value="XM_949001.1"/>
</dbReference>
<gene>
    <name evidence="2" type="ORF">TA02760</name>
</gene>
<proteinExistence type="predicted"/>
<dbReference type="VEuPathDB" id="PiroplasmaDB:TA02760"/>
<organism evidence="2 3">
    <name type="scientific">Theileria annulata</name>
    <dbReference type="NCBI Taxonomy" id="5874"/>
    <lineage>
        <taxon>Eukaryota</taxon>
        <taxon>Sar</taxon>
        <taxon>Alveolata</taxon>
        <taxon>Apicomplexa</taxon>
        <taxon>Aconoidasida</taxon>
        <taxon>Piroplasmida</taxon>
        <taxon>Theileriidae</taxon>
        <taxon>Theileria</taxon>
    </lineage>
</organism>
<accession>Q4UHM2</accession>
<dbReference type="KEGG" id="tan:TA02760"/>
<dbReference type="InParanoid" id="Q4UHM2"/>
<protein>
    <submittedName>
        <fullName evidence="2">Uncharacterized protein</fullName>
    </submittedName>
</protein>
<dbReference type="OrthoDB" id="10261439at2759"/>
<evidence type="ECO:0000313" key="2">
    <source>
        <dbReference type="EMBL" id="CAI73417.1"/>
    </source>
</evidence>
<name>Q4UHM2_THEAN</name>
<feature type="compositionally biased region" description="Low complexity" evidence="1">
    <location>
        <begin position="380"/>
        <end position="396"/>
    </location>
</feature>
<dbReference type="Proteomes" id="UP000001950">
    <property type="component" value="Chromosome 1"/>
</dbReference>
<dbReference type="EMBL" id="CR940347">
    <property type="protein sequence ID" value="CAI73417.1"/>
    <property type="molecule type" value="Genomic_DNA"/>
</dbReference>
<reference evidence="2 3" key="1">
    <citation type="journal article" date="2005" name="Science">
        <title>Genome of the host-cell transforming parasite Theileria annulata compared with T. parva.</title>
        <authorList>
            <person name="Pain A."/>
            <person name="Renauld H."/>
            <person name="Berriman M."/>
            <person name="Murphy L."/>
            <person name="Yeats C.A."/>
            <person name="Weir W."/>
            <person name="Kerhornou A."/>
            <person name="Aslett M."/>
            <person name="Bishop R."/>
            <person name="Bouchier C."/>
            <person name="Cochet M."/>
            <person name="Coulson R.M.R."/>
            <person name="Cronin A."/>
            <person name="de Villiers E.P."/>
            <person name="Fraser A."/>
            <person name="Fosker N."/>
            <person name="Gardner M."/>
            <person name="Goble A."/>
            <person name="Griffiths-Jones S."/>
            <person name="Harris D.E."/>
            <person name="Katzer F."/>
            <person name="Larke N."/>
            <person name="Lord A."/>
            <person name="Maser P."/>
            <person name="McKellar S."/>
            <person name="Mooney P."/>
            <person name="Morton F."/>
            <person name="Nene V."/>
            <person name="O'Neil S."/>
            <person name="Price C."/>
            <person name="Quail M.A."/>
            <person name="Rabbinowitsch E."/>
            <person name="Rawlings N.D."/>
            <person name="Rutter S."/>
            <person name="Saunders D."/>
            <person name="Seeger K."/>
            <person name="Shah T."/>
            <person name="Squares R."/>
            <person name="Squares S."/>
            <person name="Tivey A."/>
            <person name="Walker A.R."/>
            <person name="Woodward J."/>
            <person name="Dobbelaere D.A.E."/>
            <person name="Langsley G."/>
            <person name="Rajandream M.A."/>
            <person name="McKeever D."/>
            <person name="Shiels B."/>
            <person name="Tait A."/>
            <person name="Barrell B.G."/>
            <person name="Hall N."/>
        </authorList>
    </citation>
    <scope>NUCLEOTIDE SEQUENCE [LARGE SCALE GENOMIC DNA]</scope>
    <source>
        <strain evidence="3">Ankara</strain>
    </source>
</reference>
<dbReference type="eggNOG" id="ENOG502SCJS">
    <property type="taxonomic scope" value="Eukaryota"/>
</dbReference>
<feature type="region of interest" description="Disordered" evidence="1">
    <location>
        <begin position="380"/>
        <end position="405"/>
    </location>
</feature>
<evidence type="ECO:0000256" key="1">
    <source>
        <dbReference type="SAM" id="MobiDB-lite"/>
    </source>
</evidence>
<sequence length="676" mass="75870">MELKCIGINNFGKLLKPKTKNEKIKSSNIKIIPYDIYEIWLERNEILLNNNKLQNSNFNKLNNLNLNWRDEIFTEKFRKSLINYSENSIINTLFYYINISNSINTNNTLNSINNTNSINTINTIKDIKNIKDIIKDIEENLDKLLGVDCGIILCCLIKLNIYNNKLIIKLCNKIIQRNEIFSKFSLIYSLQSLVYIINSSNTVLGQTDTVPPPKGISSKVSSKDISSTTSTVGASTVTKGKGANFMPMECTSEKNLNEIAVVTKTGESDTFVDTVDTTGKGANSMVTECTIGNSSNIEETPFGVDGEDTSLGGPHTVTEKYESKKLFIKTLNILIKNLEKFDINLIAQIVNIITKTNININTQLQFISNYINFVTVSGTTETNSPDSNSTTDNTSTLRASTVTEENSTIQIAAPGKGANDTFSTTGKGANFTATECTMGKGANFMPMECTMGKGANSMPMECTTTNNEEAPYGATCAVGASTVTYINSMTIYYLLNGFSRGKLMNKNLFNYMKNIILQNYKNYNINIITSILNSYSKFLYTNRTTVATDSTDHTDTTVHTLTTDHTPITVHTNTTNNMYNNILNKEYLELYCKLADEIIIRSEELNSLHISIISNAYSKILLCHEELFQILLEKFIQLYYTFEPRQIAMFLHSINKLQFQTHHLHYLINTSLKVIY</sequence>
<keyword evidence="3" id="KW-1185">Reference proteome</keyword>
<evidence type="ECO:0000313" key="3">
    <source>
        <dbReference type="Proteomes" id="UP000001950"/>
    </source>
</evidence>
<dbReference type="GeneID" id="3863966"/>
<dbReference type="STRING" id="5874.Q4UHM2"/>